<evidence type="ECO:0000256" key="1">
    <source>
        <dbReference type="SAM" id="MobiDB-lite"/>
    </source>
</evidence>
<reference evidence="2" key="1">
    <citation type="submission" date="2014-12" db="EMBL/GenBank/DDBJ databases">
        <title>Parallel Evolution in Life History Adaptation Evident in the Tissue-Specific Poeciliopsis prolifica transcriptome.</title>
        <authorList>
            <person name="Jue N.K."/>
            <person name="Foley R.J."/>
            <person name="Obergfell C."/>
            <person name="Reznick D.N."/>
            <person name="O'Neill R.J."/>
            <person name="O'Neill M.J."/>
        </authorList>
    </citation>
    <scope>NUCLEOTIDE SEQUENCE</scope>
</reference>
<sequence>MEDKDVLQPSGQFSPVLPCLRTIRADNIIIIEQDRKGSNERRARWREAERETSEEDQQGKRGMKMDLREILAGGGSVTEIRASEVLIIKPSVSTEERTAGRGKSREDGEGKSGLDLTRDTKSEMSCLREKRRTNPGVRQL</sequence>
<feature type="compositionally biased region" description="Basic and acidic residues" evidence="1">
    <location>
        <begin position="94"/>
        <end position="128"/>
    </location>
</feature>
<proteinExistence type="predicted"/>
<accession>A0A0S7EJF8</accession>
<organism evidence="2">
    <name type="scientific">Poeciliopsis prolifica</name>
    <name type="common">blackstripe livebearer</name>
    <dbReference type="NCBI Taxonomy" id="188132"/>
    <lineage>
        <taxon>Eukaryota</taxon>
        <taxon>Metazoa</taxon>
        <taxon>Chordata</taxon>
        <taxon>Craniata</taxon>
        <taxon>Vertebrata</taxon>
        <taxon>Euteleostomi</taxon>
        <taxon>Actinopterygii</taxon>
        <taxon>Neopterygii</taxon>
        <taxon>Teleostei</taxon>
        <taxon>Neoteleostei</taxon>
        <taxon>Acanthomorphata</taxon>
        <taxon>Ovalentaria</taxon>
        <taxon>Atherinomorphae</taxon>
        <taxon>Cyprinodontiformes</taxon>
        <taxon>Poeciliidae</taxon>
        <taxon>Poeciliinae</taxon>
        <taxon>Poeciliopsis</taxon>
    </lineage>
</organism>
<dbReference type="EMBL" id="GBYX01476393">
    <property type="protein sequence ID" value="JAO05284.1"/>
    <property type="molecule type" value="Transcribed_RNA"/>
</dbReference>
<protein>
    <submittedName>
        <fullName evidence="2">PPUP9110</fullName>
    </submittedName>
</protein>
<gene>
    <name evidence="2" type="primary">PPUP9110</name>
</gene>
<dbReference type="AlphaFoldDB" id="A0A0S7EJF8"/>
<feature type="region of interest" description="Disordered" evidence="1">
    <location>
        <begin position="90"/>
        <end position="140"/>
    </location>
</feature>
<feature type="region of interest" description="Disordered" evidence="1">
    <location>
        <begin position="36"/>
        <end position="65"/>
    </location>
</feature>
<name>A0A0S7EJF8_9TELE</name>
<evidence type="ECO:0000313" key="2">
    <source>
        <dbReference type="EMBL" id="JAO05284.1"/>
    </source>
</evidence>